<feature type="non-terminal residue" evidence="2">
    <location>
        <position position="1"/>
    </location>
</feature>
<accession>A0A392THR6</accession>
<dbReference type="EMBL" id="LXQA010564208">
    <property type="protein sequence ID" value="MCI59465.1"/>
    <property type="molecule type" value="Genomic_DNA"/>
</dbReference>
<feature type="region of interest" description="Disordered" evidence="1">
    <location>
        <begin position="1"/>
        <end position="34"/>
    </location>
</feature>
<organism evidence="2 3">
    <name type="scientific">Trifolium medium</name>
    <dbReference type="NCBI Taxonomy" id="97028"/>
    <lineage>
        <taxon>Eukaryota</taxon>
        <taxon>Viridiplantae</taxon>
        <taxon>Streptophyta</taxon>
        <taxon>Embryophyta</taxon>
        <taxon>Tracheophyta</taxon>
        <taxon>Spermatophyta</taxon>
        <taxon>Magnoliopsida</taxon>
        <taxon>eudicotyledons</taxon>
        <taxon>Gunneridae</taxon>
        <taxon>Pentapetalae</taxon>
        <taxon>rosids</taxon>
        <taxon>fabids</taxon>
        <taxon>Fabales</taxon>
        <taxon>Fabaceae</taxon>
        <taxon>Papilionoideae</taxon>
        <taxon>50 kb inversion clade</taxon>
        <taxon>NPAAA clade</taxon>
        <taxon>Hologalegina</taxon>
        <taxon>IRL clade</taxon>
        <taxon>Trifolieae</taxon>
        <taxon>Trifolium</taxon>
    </lineage>
</organism>
<protein>
    <submittedName>
        <fullName evidence="2">Uncharacterized protein</fullName>
    </submittedName>
</protein>
<dbReference type="Proteomes" id="UP000265520">
    <property type="component" value="Unassembled WGS sequence"/>
</dbReference>
<evidence type="ECO:0000313" key="3">
    <source>
        <dbReference type="Proteomes" id="UP000265520"/>
    </source>
</evidence>
<proteinExistence type="predicted"/>
<evidence type="ECO:0000256" key="1">
    <source>
        <dbReference type="SAM" id="MobiDB-lite"/>
    </source>
</evidence>
<dbReference type="AlphaFoldDB" id="A0A392THR6"/>
<sequence>ARRSQVRDELSQASQNCAARRDERAPHPVQALHC</sequence>
<reference evidence="2 3" key="1">
    <citation type="journal article" date="2018" name="Front. Plant Sci.">
        <title>Red Clover (Trifolium pratense) and Zigzag Clover (T. medium) - A Picture of Genomic Similarities and Differences.</title>
        <authorList>
            <person name="Dluhosova J."/>
            <person name="Istvanek J."/>
            <person name="Nedelnik J."/>
            <person name="Repkova J."/>
        </authorList>
    </citation>
    <scope>NUCLEOTIDE SEQUENCE [LARGE SCALE GENOMIC DNA]</scope>
    <source>
        <strain evidence="3">cv. 10/8</strain>
        <tissue evidence="2">Leaf</tissue>
    </source>
</reference>
<feature type="compositionally biased region" description="Basic and acidic residues" evidence="1">
    <location>
        <begin position="1"/>
        <end position="10"/>
    </location>
</feature>
<keyword evidence="3" id="KW-1185">Reference proteome</keyword>
<evidence type="ECO:0000313" key="2">
    <source>
        <dbReference type="EMBL" id="MCI59465.1"/>
    </source>
</evidence>
<comment type="caution">
    <text evidence="2">The sequence shown here is derived from an EMBL/GenBank/DDBJ whole genome shotgun (WGS) entry which is preliminary data.</text>
</comment>
<name>A0A392THR6_9FABA</name>